<sequence>MQDSQAAGTKPASRRGFFLGAAGAGAAVAAVSVLPKVAPAPAAVEAAGAAAKPAPEKGGGYSLSEHVKRYYKTASA</sequence>
<dbReference type="RefSeq" id="WP_047786439.1">
    <property type="nucleotide sequence ID" value="NZ_JZWI01000029.1"/>
</dbReference>
<comment type="caution">
    <text evidence="1">The sequence shown here is derived from an EMBL/GenBank/DDBJ whole genome shotgun (WGS) entry which is preliminary data.</text>
</comment>
<evidence type="ECO:0000313" key="1">
    <source>
        <dbReference type="EMBL" id="KLN53845.1"/>
    </source>
</evidence>
<dbReference type="PATRIC" id="fig|34073.19.peg.5090"/>
<dbReference type="Proteomes" id="UP000035170">
    <property type="component" value="Unassembled WGS sequence"/>
</dbReference>
<keyword evidence="2" id="KW-1185">Reference proteome</keyword>
<organism evidence="1 2">
    <name type="scientific">Variovorax paradoxus</name>
    <dbReference type="NCBI Taxonomy" id="34073"/>
    <lineage>
        <taxon>Bacteria</taxon>
        <taxon>Pseudomonadati</taxon>
        <taxon>Pseudomonadota</taxon>
        <taxon>Betaproteobacteria</taxon>
        <taxon>Burkholderiales</taxon>
        <taxon>Comamonadaceae</taxon>
        <taxon>Variovorax</taxon>
    </lineage>
</organism>
<dbReference type="AlphaFoldDB" id="A0A0H2M9X4"/>
<protein>
    <recommendedName>
        <fullName evidence="3">Formate dehydrogenase</fullName>
    </recommendedName>
</protein>
<dbReference type="InterPro" id="IPR006311">
    <property type="entry name" value="TAT_signal"/>
</dbReference>
<accession>A0A0H2M9X4</accession>
<reference evidence="1 2" key="1">
    <citation type="submission" date="2015-03" db="EMBL/GenBank/DDBJ databases">
        <title>Genome sequence of Variovorax paradoxus TBEA6.</title>
        <authorList>
            <person name="Poehlein A."/>
            <person name="Schuldes J."/>
            <person name="Wuebbeler J.H."/>
            <person name="Hiessl S."/>
            <person name="Steinbuechel A."/>
            <person name="Daniel R."/>
        </authorList>
    </citation>
    <scope>NUCLEOTIDE SEQUENCE [LARGE SCALE GENOMIC DNA]</scope>
    <source>
        <strain evidence="1 2">TBEA6</strain>
    </source>
</reference>
<name>A0A0H2M9X4_VARPD</name>
<dbReference type="PROSITE" id="PS51318">
    <property type="entry name" value="TAT"/>
    <property type="match status" value="1"/>
</dbReference>
<dbReference type="EMBL" id="JZWI01000029">
    <property type="protein sequence ID" value="KLN53845.1"/>
    <property type="molecule type" value="Genomic_DNA"/>
</dbReference>
<gene>
    <name evidence="1" type="ORF">VPARA_49730</name>
</gene>
<evidence type="ECO:0000313" key="2">
    <source>
        <dbReference type="Proteomes" id="UP000035170"/>
    </source>
</evidence>
<proteinExistence type="predicted"/>
<evidence type="ECO:0008006" key="3">
    <source>
        <dbReference type="Google" id="ProtNLM"/>
    </source>
</evidence>